<dbReference type="InterPro" id="IPR017961">
    <property type="entry name" value="DNA_pol_Y-fam_little_finger"/>
</dbReference>
<dbReference type="InterPro" id="IPR050116">
    <property type="entry name" value="DNA_polymerase-Y"/>
</dbReference>
<evidence type="ECO:0000256" key="5">
    <source>
        <dbReference type="ARBA" id="ARBA00023236"/>
    </source>
</evidence>
<dbReference type="RefSeq" id="WP_231895566.1">
    <property type="nucleotide sequence ID" value="NZ_JXMS01000022.1"/>
</dbReference>
<dbReference type="PANTHER" id="PTHR11076">
    <property type="entry name" value="DNA REPAIR POLYMERASE UMUC / TRANSFERASE FAMILY MEMBER"/>
    <property type="match status" value="1"/>
</dbReference>
<dbReference type="SUPFAM" id="SSF100879">
    <property type="entry name" value="Lesion bypass DNA polymerase (Y-family), little finger domain"/>
    <property type="match status" value="1"/>
</dbReference>
<dbReference type="InterPro" id="IPR036775">
    <property type="entry name" value="DNA_pol_Y-fam_lit_finger_sf"/>
</dbReference>
<dbReference type="STRING" id="1560234.SP90_11955"/>
<dbReference type="AlphaFoldDB" id="A0A1B7XAU5"/>
<reference evidence="7 8" key="1">
    <citation type="submission" date="2015-01" db="EMBL/GenBank/DDBJ databases">
        <title>Desulfovibrio sp. JC271 draft genome sequence.</title>
        <authorList>
            <person name="Shivani Y."/>
            <person name="Subhash Y."/>
            <person name="Sasikala C."/>
            <person name="Ramana C.V."/>
        </authorList>
    </citation>
    <scope>NUCLEOTIDE SEQUENCE [LARGE SCALE GENOMIC DNA]</scope>
    <source>
        <strain evidence="7 8">JC271</strain>
    </source>
</reference>
<dbReference type="InterPro" id="IPR001126">
    <property type="entry name" value="UmuC"/>
</dbReference>
<dbReference type="EMBL" id="JXMS01000022">
    <property type="protein sequence ID" value="OBQ46503.1"/>
    <property type="molecule type" value="Genomic_DNA"/>
</dbReference>
<accession>A0A1B7XAU5</accession>
<evidence type="ECO:0000256" key="1">
    <source>
        <dbReference type="ARBA" id="ARBA00010945"/>
    </source>
</evidence>
<feature type="domain" description="UmuC" evidence="6">
    <location>
        <begin position="6"/>
        <end position="194"/>
    </location>
</feature>
<evidence type="ECO:0000313" key="7">
    <source>
        <dbReference type="EMBL" id="OBQ46503.1"/>
    </source>
</evidence>
<dbReference type="PROSITE" id="PS50173">
    <property type="entry name" value="UMUC"/>
    <property type="match status" value="1"/>
</dbReference>
<dbReference type="Gene3D" id="3.30.70.270">
    <property type="match status" value="1"/>
</dbReference>
<evidence type="ECO:0000313" key="8">
    <source>
        <dbReference type="Proteomes" id="UP000091979"/>
    </source>
</evidence>
<dbReference type="InterPro" id="IPR025188">
    <property type="entry name" value="DUF4113"/>
</dbReference>
<dbReference type="GO" id="GO:0006281">
    <property type="term" value="P:DNA repair"/>
    <property type="evidence" value="ECO:0007669"/>
    <property type="project" value="UniProtKB-KW"/>
</dbReference>
<dbReference type="PANTHER" id="PTHR11076:SF34">
    <property type="entry name" value="PROTEIN UMUC"/>
    <property type="match status" value="1"/>
</dbReference>
<comment type="similarity">
    <text evidence="1">Belongs to the DNA polymerase type-Y family.</text>
</comment>
<dbReference type="Pfam" id="PF11799">
    <property type="entry name" value="IMS_C"/>
    <property type="match status" value="1"/>
</dbReference>
<evidence type="ECO:0000256" key="4">
    <source>
        <dbReference type="ARBA" id="ARBA00023204"/>
    </source>
</evidence>
<keyword evidence="2" id="KW-0227">DNA damage</keyword>
<name>A0A1B7XAU5_9BACT</name>
<dbReference type="GO" id="GO:0003684">
    <property type="term" value="F:damaged DNA binding"/>
    <property type="evidence" value="ECO:0007669"/>
    <property type="project" value="InterPro"/>
</dbReference>
<evidence type="ECO:0000256" key="2">
    <source>
        <dbReference type="ARBA" id="ARBA00022763"/>
    </source>
</evidence>
<keyword evidence="8" id="KW-1185">Reference proteome</keyword>
<dbReference type="GO" id="GO:0003887">
    <property type="term" value="F:DNA-directed DNA polymerase activity"/>
    <property type="evidence" value="ECO:0007669"/>
    <property type="project" value="TreeGrafter"/>
</dbReference>
<keyword evidence="4" id="KW-0234">DNA repair</keyword>
<organism evidence="7 8">
    <name type="scientific">Halodesulfovibrio spirochaetisodalis</name>
    <dbReference type="NCBI Taxonomy" id="1560234"/>
    <lineage>
        <taxon>Bacteria</taxon>
        <taxon>Pseudomonadati</taxon>
        <taxon>Thermodesulfobacteriota</taxon>
        <taxon>Desulfovibrionia</taxon>
        <taxon>Desulfovibrionales</taxon>
        <taxon>Desulfovibrionaceae</taxon>
        <taxon>Halodesulfovibrio</taxon>
    </lineage>
</organism>
<dbReference type="Gene3D" id="3.40.1170.60">
    <property type="match status" value="1"/>
</dbReference>
<keyword evidence="5" id="KW-0742">SOS response</keyword>
<evidence type="ECO:0000256" key="3">
    <source>
        <dbReference type="ARBA" id="ARBA00023199"/>
    </source>
</evidence>
<sequence length="432" mass="48615">MSLAAYALVDCNNFYCSCERVFRPDLVGKPIIVLSNNDGCIISRSNEAKALGVQMAAPYFKQKRFLERNNVTVFSSNYPLYGDLSERVMNVLRTFCPDMEIYSIDEAFLRLDGFSAYNLTEYAQRIRNTVFRWTGIPVSIGIAPTKTLAKIASHICKKAPESSGVFNMNDFWHSPENIDALLEKVPVQDIWGIGRRSAAKLANYGITTARQLRDRDNAWLQKKLTVTGLYTGLELRGISSIALEEAPPVRRSIRSSRSFGEPVTEKKDAQEAAVAYTVRAAEKLRREGLLASTISVFIKTNAHRPGDQHAEYCAHTLDSPTDYTPLLVHHASEMLLRIFRAGHKYQKVGVLLSGLESKRNQQGSLMDITSPETQEQAQTEARLMQVTDAINKKFGRGTVQYAGEGLRQPWKMKQNNLSPKYTTDWKELCEVE</sequence>
<gene>
    <name evidence="7" type="ORF">SP90_11955</name>
</gene>
<keyword evidence="3" id="KW-0741">SOS mutagenesis</keyword>
<dbReference type="Pfam" id="PF11798">
    <property type="entry name" value="IMS_HHH"/>
    <property type="match status" value="1"/>
</dbReference>
<comment type="caution">
    <text evidence="7">The sequence shown here is derived from an EMBL/GenBank/DDBJ whole genome shotgun (WGS) entry which is preliminary data.</text>
</comment>
<dbReference type="CDD" id="cd01700">
    <property type="entry name" value="PolY_Pol_V_umuC"/>
    <property type="match status" value="1"/>
</dbReference>
<dbReference type="GO" id="GO:0042276">
    <property type="term" value="P:error-prone translesion synthesis"/>
    <property type="evidence" value="ECO:0007669"/>
    <property type="project" value="TreeGrafter"/>
</dbReference>
<dbReference type="Gene3D" id="1.10.150.20">
    <property type="entry name" value="5' to 3' exonuclease, C-terminal subdomain"/>
    <property type="match status" value="1"/>
</dbReference>
<dbReference type="InterPro" id="IPR043502">
    <property type="entry name" value="DNA/RNA_pol_sf"/>
</dbReference>
<dbReference type="InterPro" id="IPR043128">
    <property type="entry name" value="Rev_trsase/Diguanyl_cyclase"/>
</dbReference>
<dbReference type="GO" id="GO:0005829">
    <property type="term" value="C:cytosol"/>
    <property type="evidence" value="ECO:0007669"/>
    <property type="project" value="TreeGrafter"/>
</dbReference>
<dbReference type="SUPFAM" id="SSF56672">
    <property type="entry name" value="DNA/RNA polymerases"/>
    <property type="match status" value="1"/>
</dbReference>
<dbReference type="Proteomes" id="UP000091979">
    <property type="component" value="Unassembled WGS sequence"/>
</dbReference>
<dbReference type="PATRIC" id="fig|1560234.3.peg.1486"/>
<dbReference type="GO" id="GO:0009432">
    <property type="term" value="P:SOS response"/>
    <property type="evidence" value="ECO:0007669"/>
    <property type="project" value="UniProtKB-KW"/>
</dbReference>
<evidence type="ECO:0000259" key="6">
    <source>
        <dbReference type="PROSITE" id="PS50173"/>
    </source>
</evidence>
<protein>
    <recommendedName>
        <fullName evidence="6">UmuC domain-containing protein</fullName>
    </recommendedName>
</protein>
<dbReference type="Gene3D" id="3.30.1490.100">
    <property type="entry name" value="DNA polymerase, Y-family, little finger domain"/>
    <property type="match status" value="1"/>
</dbReference>
<dbReference type="InterPro" id="IPR024728">
    <property type="entry name" value="PolY_HhH_motif"/>
</dbReference>
<proteinExistence type="inferred from homology"/>
<dbReference type="Pfam" id="PF00817">
    <property type="entry name" value="IMS"/>
    <property type="match status" value="1"/>
</dbReference>
<dbReference type="Pfam" id="PF13438">
    <property type="entry name" value="DUF4113"/>
    <property type="match status" value="1"/>
</dbReference>